<dbReference type="GO" id="GO:0022857">
    <property type="term" value="F:transmembrane transporter activity"/>
    <property type="evidence" value="ECO:0007669"/>
    <property type="project" value="InterPro"/>
</dbReference>
<evidence type="ECO:0000256" key="3">
    <source>
        <dbReference type="ARBA" id="ARBA00022475"/>
    </source>
</evidence>
<evidence type="ECO:0000256" key="1">
    <source>
        <dbReference type="ARBA" id="ARBA00004651"/>
    </source>
</evidence>
<feature type="region of interest" description="Disordered" evidence="7">
    <location>
        <begin position="783"/>
        <end position="875"/>
    </location>
</feature>
<feature type="region of interest" description="Disordered" evidence="7">
    <location>
        <begin position="723"/>
        <end position="751"/>
    </location>
</feature>
<feature type="region of interest" description="Disordered" evidence="7">
    <location>
        <begin position="612"/>
        <end position="683"/>
    </location>
</feature>
<feature type="transmembrane region" description="Helical" evidence="8">
    <location>
        <begin position="912"/>
        <end position="933"/>
    </location>
</feature>
<feature type="region of interest" description="Disordered" evidence="7">
    <location>
        <begin position="1"/>
        <end position="28"/>
    </location>
</feature>
<reference evidence="9" key="1">
    <citation type="submission" date="2023-06" db="EMBL/GenBank/DDBJ databases">
        <title>Genome-scale phylogeny and comparative genomics of the fungal order Sordariales.</title>
        <authorList>
            <consortium name="Lawrence Berkeley National Laboratory"/>
            <person name="Hensen N."/>
            <person name="Bonometti L."/>
            <person name="Westerberg I."/>
            <person name="Brannstrom I.O."/>
            <person name="Guillou S."/>
            <person name="Cros-Aarteil S."/>
            <person name="Calhoun S."/>
            <person name="Haridas S."/>
            <person name="Kuo A."/>
            <person name="Mondo S."/>
            <person name="Pangilinan J."/>
            <person name="Riley R."/>
            <person name="Labutti K."/>
            <person name="Andreopoulos B."/>
            <person name="Lipzen A."/>
            <person name="Chen C."/>
            <person name="Yanf M."/>
            <person name="Daum C."/>
            <person name="Ng V."/>
            <person name="Clum A."/>
            <person name="Steindorff A."/>
            <person name="Ohm R."/>
            <person name="Martin F."/>
            <person name="Silar P."/>
            <person name="Natvig D."/>
            <person name="Lalanne C."/>
            <person name="Gautier V."/>
            <person name="Ament-Velasquez S.L."/>
            <person name="Kruys A."/>
            <person name="Hutchinson M.I."/>
            <person name="Powell A.J."/>
            <person name="Barry K."/>
            <person name="Miller A.N."/>
            <person name="Grigoriev I.V."/>
            <person name="Debuchy R."/>
            <person name="Gladieux P."/>
            <person name="Thoren M.H."/>
            <person name="Johannesson H."/>
        </authorList>
    </citation>
    <scope>NUCLEOTIDE SEQUENCE</scope>
    <source>
        <strain evidence="9">CBS 307.81</strain>
    </source>
</reference>
<evidence type="ECO:0000256" key="4">
    <source>
        <dbReference type="ARBA" id="ARBA00022692"/>
    </source>
</evidence>
<dbReference type="Pfam" id="PF07690">
    <property type="entry name" value="MFS_1"/>
    <property type="match status" value="1"/>
</dbReference>
<feature type="transmembrane region" description="Helical" evidence="8">
    <location>
        <begin position="1289"/>
        <end position="1309"/>
    </location>
</feature>
<feature type="compositionally biased region" description="Basic and acidic residues" evidence="7">
    <location>
        <begin position="1631"/>
        <end position="1653"/>
    </location>
</feature>
<gene>
    <name evidence="9" type="ORF">QBC41DRAFT_250845</name>
</gene>
<keyword evidence="3" id="KW-1003">Cell membrane</keyword>
<evidence type="ECO:0008006" key="11">
    <source>
        <dbReference type="Google" id="ProtNLM"/>
    </source>
</evidence>
<feature type="transmembrane region" description="Helical" evidence="8">
    <location>
        <begin position="1179"/>
        <end position="1202"/>
    </location>
</feature>
<feature type="region of interest" description="Disordered" evidence="7">
    <location>
        <begin position="1576"/>
        <end position="1595"/>
    </location>
</feature>
<feature type="compositionally biased region" description="Low complexity" evidence="7">
    <location>
        <begin position="478"/>
        <end position="489"/>
    </location>
</feature>
<feature type="transmembrane region" description="Helical" evidence="8">
    <location>
        <begin position="1214"/>
        <end position="1232"/>
    </location>
</feature>
<feature type="compositionally biased region" description="Basic and acidic residues" evidence="7">
    <location>
        <begin position="823"/>
        <end position="841"/>
    </location>
</feature>
<feature type="compositionally biased region" description="Basic and acidic residues" evidence="7">
    <location>
        <begin position="783"/>
        <end position="801"/>
    </location>
</feature>
<evidence type="ECO:0000313" key="9">
    <source>
        <dbReference type="EMBL" id="KAK0668990.1"/>
    </source>
</evidence>
<dbReference type="CDD" id="cd06174">
    <property type="entry name" value="MFS"/>
    <property type="match status" value="1"/>
</dbReference>
<proteinExistence type="predicted"/>
<feature type="region of interest" description="Disordered" evidence="7">
    <location>
        <begin position="1511"/>
        <end position="1557"/>
    </location>
</feature>
<evidence type="ECO:0000256" key="5">
    <source>
        <dbReference type="ARBA" id="ARBA00022989"/>
    </source>
</evidence>
<dbReference type="InterPro" id="IPR036259">
    <property type="entry name" value="MFS_trans_sf"/>
</dbReference>
<dbReference type="PANTHER" id="PTHR23502">
    <property type="entry name" value="MAJOR FACILITATOR SUPERFAMILY"/>
    <property type="match status" value="1"/>
</dbReference>
<feature type="compositionally biased region" description="Basic and acidic residues" evidence="7">
    <location>
        <begin position="1664"/>
        <end position="1680"/>
    </location>
</feature>
<feature type="transmembrane region" description="Helical" evidence="8">
    <location>
        <begin position="1352"/>
        <end position="1373"/>
    </location>
</feature>
<comment type="subcellular location">
    <subcellularLocation>
        <location evidence="1">Cell membrane</location>
        <topology evidence="1">Multi-pass membrane protein</topology>
    </subcellularLocation>
</comment>
<evidence type="ECO:0000256" key="8">
    <source>
        <dbReference type="SAM" id="Phobius"/>
    </source>
</evidence>
<evidence type="ECO:0000256" key="7">
    <source>
        <dbReference type="SAM" id="MobiDB-lite"/>
    </source>
</evidence>
<evidence type="ECO:0000256" key="6">
    <source>
        <dbReference type="ARBA" id="ARBA00023136"/>
    </source>
</evidence>
<feature type="compositionally biased region" description="Basic and acidic residues" evidence="7">
    <location>
        <begin position="854"/>
        <end position="873"/>
    </location>
</feature>
<dbReference type="Gene3D" id="1.20.1250.20">
    <property type="entry name" value="MFS general substrate transporter like domains"/>
    <property type="match status" value="1"/>
</dbReference>
<feature type="region of interest" description="Disordered" evidence="7">
    <location>
        <begin position="438"/>
        <end position="517"/>
    </location>
</feature>
<feature type="compositionally biased region" description="Low complexity" evidence="7">
    <location>
        <begin position="301"/>
        <end position="313"/>
    </location>
</feature>
<dbReference type="InterPro" id="IPR011701">
    <property type="entry name" value="MFS"/>
</dbReference>
<protein>
    <recommendedName>
        <fullName evidence="11">Polyamine transport protein</fullName>
    </recommendedName>
</protein>
<dbReference type="SUPFAM" id="SSF103473">
    <property type="entry name" value="MFS general substrate transporter"/>
    <property type="match status" value="1"/>
</dbReference>
<sequence length="1680" mass="184641">MNANHPPELRTGLQMSTTGTDAPPRPASCCSTAAPVVLPDVDDTISTVPSSSKAYQDALQNMSASHPPWLDKANPLSYFMPGLVGSREGSPRSFLSRTPVQKPLPVVPETRRKPDPEHGHSGGGIQGRVCIDPRMHPTEAHAKLHHPGLLKGADFCDAGIECAPIEPIESPEKDRSLFPFGDLFDDSSDEEPPVIGYRFRRLTGGDICRERVDVSNHNHSGHSSALKVRPAPGVTAFNLSDHERPQPYHGVSKVCALADIPPFKFIDPSVEIPARDSSLVDPGQVHDEHTLDQEEERSESSRSVSEGSSSSSSQYSGDIVLYGEVPPTQQRADSAQSMISNGTILRPFESNQPAVGDIFHQDHSAILEETAVLSDAEPANAPEETLWANGRSFSRIEDPMLRPLEHGFLPKAHPGHCVVPKVQPSTDSLLGVGLRPLVESPRTMSGAKRRTRTRRAETSKSASELESMSEVTRDSDVESSSASKKTSSVDPRRATTATIISNSRYGSRSTGTTTPGKLDLSRPASFFRDLIKPYETYQSKLTELPARKTTVEFVEGNQPASPVAGRIRNLTGNSTASTSLDTKFKRTVCNMEQLLNKAMDLANQAVDQDDHNCLDMRGPVGHPPDCHSPPPSVHESLPSVYESSDDEQPPPSPAHKKSVEKVAALRSSITRSPRVPKHHRSVPGMHSRNVRIEIPKRVTSLRKLNAGIVHVPLSDLQGSRFQELSPPVSPFTQTTSGPHDHGQNDSASEDGCILMSRGSKKVKKCRSCRRFPLLNHRFSFSRAKEEDVPPNDTRSRPDAKLRPAGKSISGKIRKSNSWSFDGATDHHPDDSMEDSLLHETDGVGGSAERSYPVQDDHFQQDDPHPKNGTDSRRINLRGKAHVSLRGYQGFSLARAYRRHPIARDWSTVRKRFVATVACLSTAVIGVLIGIYAGMVPSIQYMIADLQHYAILGNVFFYVGLAIPSFFFWPLPLLHGRKPYILSSLVLAMPLLFPQAITVSQPRSPYVSTWRWALLSSRAFMGLTLGFASMNFHSILTDLFGASLMSGNPHQEIVDKHDVRRHGGGMGAWLGLWTWCYTGSLGIGFLLGAAIIDSANPSWGFYVSIILIMSILLLNVICPEVRRSPFRRSVAEVRNGNRISRRVARGEVMMHRVKDGPTWWGQEVYHGILLSLEMLRQPGFLIIALYTGWIYAQVVLIIVLLGALTSRSYQLRSPFVGLCVAFISLGALVAIPFQKANLFSRDRHHQQESNEDTFDKKFSWTSHLVRRTMFCLVLPLVGAAYTFASAGPPIPVEIPTLFATMIGVLSGLAISECNGLIMETFDTSDLQPGMTGRPRGASNRSSKRTNYSSFPRVTAGFAICHTIGFILAAVATAVGGNLQRNLGQQAATGVVAGILLILTLLLLGVLIRFKDVQIIPVSKNLEMEKWEKYRRESIRRRSEVPTPATQNTMTDAEMWRPILMGNPSSRMRRVNILELGSMSRWTEIRKKNRLIDETAAHLNRAALESAATALEETTTDLVRRVSSRRSNRSPPPRRFYTGSPGPSGVTRSDSPIQRPGMTPTAMELDSFIVVRQPPVAATAPASPSPLPGHSKTRGAGDDFMERECVMGQTVKEENENEDGALFESSDFFSSSDDQKDVGHVHGTGHVENKGKFQDAGHQGHGHQSHFQEESEGRNGSEIERR</sequence>
<feature type="transmembrane region" description="Helical" evidence="8">
    <location>
        <begin position="1097"/>
        <end position="1117"/>
    </location>
</feature>
<comment type="caution">
    <text evidence="9">The sequence shown here is derived from an EMBL/GenBank/DDBJ whole genome shotgun (WGS) entry which is preliminary data.</text>
</comment>
<evidence type="ECO:0000313" key="10">
    <source>
        <dbReference type="Proteomes" id="UP001174997"/>
    </source>
</evidence>
<dbReference type="GO" id="GO:0005886">
    <property type="term" value="C:plasma membrane"/>
    <property type="evidence" value="ECO:0007669"/>
    <property type="project" value="UniProtKB-SubCell"/>
</dbReference>
<feature type="region of interest" description="Disordered" evidence="7">
    <location>
        <begin position="1608"/>
        <end position="1680"/>
    </location>
</feature>
<dbReference type="EMBL" id="JAULSY010000048">
    <property type="protein sequence ID" value="KAK0668990.1"/>
    <property type="molecule type" value="Genomic_DNA"/>
</dbReference>
<dbReference type="PANTHER" id="PTHR23502:SF186">
    <property type="entry name" value="MAJOR FACILITATOR SUPERFAMILY (MFS) PROFILE DOMAIN-CONTAINING PROTEIN"/>
    <property type="match status" value="1"/>
</dbReference>
<feature type="compositionally biased region" description="Basic and acidic residues" evidence="7">
    <location>
        <begin position="109"/>
        <end position="120"/>
    </location>
</feature>
<feature type="compositionally biased region" description="Low complexity" evidence="7">
    <location>
        <begin position="1621"/>
        <end position="1630"/>
    </location>
</feature>
<feature type="transmembrane region" description="Helical" evidence="8">
    <location>
        <begin position="1065"/>
        <end position="1091"/>
    </location>
</feature>
<accession>A0AA40DBJ9</accession>
<dbReference type="Proteomes" id="UP001174997">
    <property type="component" value="Unassembled WGS sequence"/>
</dbReference>
<keyword evidence="2" id="KW-0813">Transport</keyword>
<organism evidence="9 10">
    <name type="scientific">Cercophora samala</name>
    <dbReference type="NCBI Taxonomy" id="330535"/>
    <lineage>
        <taxon>Eukaryota</taxon>
        <taxon>Fungi</taxon>
        <taxon>Dikarya</taxon>
        <taxon>Ascomycota</taxon>
        <taxon>Pezizomycotina</taxon>
        <taxon>Sordariomycetes</taxon>
        <taxon>Sordariomycetidae</taxon>
        <taxon>Sordariales</taxon>
        <taxon>Lasiosphaeriaceae</taxon>
        <taxon>Cercophora</taxon>
    </lineage>
</organism>
<keyword evidence="10" id="KW-1185">Reference proteome</keyword>
<feature type="transmembrane region" description="Helical" evidence="8">
    <location>
        <begin position="1385"/>
        <end position="1408"/>
    </location>
</feature>
<name>A0AA40DBJ9_9PEZI</name>
<keyword evidence="6 8" id="KW-0472">Membrane</keyword>
<feature type="compositionally biased region" description="Low complexity" evidence="7">
    <location>
        <begin position="501"/>
        <end position="514"/>
    </location>
</feature>
<feature type="transmembrane region" description="Helical" evidence="8">
    <location>
        <begin position="979"/>
        <end position="998"/>
    </location>
</feature>
<evidence type="ECO:0000256" key="2">
    <source>
        <dbReference type="ARBA" id="ARBA00022448"/>
    </source>
</evidence>
<keyword evidence="5 8" id="KW-1133">Transmembrane helix</keyword>
<feature type="region of interest" description="Disordered" evidence="7">
    <location>
        <begin position="88"/>
        <end position="126"/>
    </location>
</feature>
<keyword evidence="4 8" id="KW-0812">Transmembrane</keyword>
<feature type="transmembrane region" description="Helical" evidence="8">
    <location>
        <begin position="945"/>
        <end position="967"/>
    </location>
</feature>
<feature type="region of interest" description="Disordered" evidence="7">
    <location>
        <begin position="274"/>
        <end position="316"/>
    </location>
</feature>
<feature type="transmembrane region" description="Helical" evidence="8">
    <location>
        <begin position="1263"/>
        <end position="1283"/>
    </location>
</feature>